<dbReference type="InterPro" id="IPR039426">
    <property type="entry name" value="TonB-dep_rcpt-like"/>
</dbReference>
<keyword evidence="6 14" id="KW-0732">Signal</keyword>
<evidence type="ECO:0000313" key="17">
    <source>
        <dbReference type="EMBL" id="MUI36277.1"/>
    </source>
</evidence>
<dbReference type="CDD" id="cd01347">
    <property type="entry name" value="ligand_gated_channel"/>
    <property type="match status" value="1"/>
</dbReference>
<evidence type="ECO:0000259" key="16">
    <source>
        <dbReference type="Pfam" id="PF07715"/>
    </source>
</evidence>
<evidence type="ECO:0000256" key="5">
    <source>
        <dbReference type="ARBA" id="ARBA00022692"/>
    </source>
</evidence>
<dbReference type="GO" id="GO:0009279">
    <property type="term" value="C:cell outer membrane"/>
    <property type="evidence" value="ECO:0007669"/>
    <property type="project" value="UniProtKB-SubCell"/>
</dbReference>
<keyword evidence="3 11" id="KW-0813">Transport</keyword>
<reference evidence="17 18" key="1">
    <citation type="submission" date="2019-11" db="EMBL/GenBank/DDBJ databases">
        <title>Genomes of ocular Pseudomonas aeruginosa isolates.</title>
        <authorList>
            <person name="Khan M."/>
            <person name="Rice S.A."/>
            <person name="Willcox M.D.P."/>
            <person name="Stapleton F."/>
        </authorList>
    </citation>
    <scope>NUCLEOTIDE SEQUENCE [LARGE SCALE GENOMIC DNA]</scope>
    <source>
        <strain evidence="17 18">PA221</strain>
    </source>
</reference>
<organism evidence="17 18">
    <name type="scientific">Pseudomonas aeruginosa</name>
    <dbReference type="NCBI Taxonomy" id="287"/>
    <lineage>
        <taxon>Bacteria</taxon>
        <taxon>Pseudomonadati</taxon>
        <taxon>Pseudomonadota</taxon>
        <taxon>Gammaproteobacteria</taxon>
        <taxon>Pseudomonadales</taxon>
        <taxon>Pseudomonadaceae</taxon>
        <taxon>Pseudomonas</taxon>
    </lineage>
</organism>
<evidence type="ECO:0000313" key="18">
    <source>
        <dbReference type="Proteomes" id="UP000433532"/>
    </source>
</evidence>
<proteinExistence type="inferred from homology"/>
<keyword evidence="4 11" id="KW-1134">Transmembrane beta strand</keyword>
<dbReference type="InterPro" id="IPR012910">
    <property type="entry name" value="Plug_dom"/>
</dbReference>
<evidence type="ECO:0000256" key="13">
    <source>
        <dbReference type="SAM" id="MobiDB-lite"/>
    </source>
</evidence>
<evidence type="ECO:0000256" key="11">
    <source>
        <dbReference type="PROSITE-ProRule" id="PRU01360"/>
    </source>
</evidence>
<evidence type="ECO:0000256" key="14">
    <source>
        <dbReference type="SAM" id="SignalP"/>
    </source>
</evidence>
<dbReference type="GO" id="GO:0044718">
    <property type="term" value="P:siderophore transmembrane transport"/>
    <property type="evidence" value="ECO:0007669"/>
    <property type="project" value="TreeGrafter"/>
</dbReference>
<dbReference type="Proteomes" id="UP000433532">
    <property type="component" value="Unassembled WGS sequence"/>
</dbReference>
<comment type="caution">
    <text evidence="17">The sequence shown here is derived from an EMBL/GenBank/DDBJ whole genome shotgun (WGS) entry which is preliminary data.</text>
</comment>
<dbReference type="InterPro" id="IPR000531">
    <property type="entry name" value="Beta-barrel_TonB"/>
</dbReference>
<dbReference type="InterPro" id="IPR037066">
    <property type="entry name" value="Plug_dom_sf"/>
</dbReference>
<evidence type="ECO:0000256" key="9">
    <source>
        <dbReference type="ARBA" id="ARBA00023170"/>
    </source>
</evidence>
<comment type="subcellular location">
    <subcellularLocation>
        <location evidence="1 11">Cell outer membrane</location>
        <topology evidence="1 11">Multi-pass membrane protein</topology>
    </subcellularLocation>
</comment>
<keyword evidence="8 11" id="KW-0472">Membrane</keyword>
<keyword evidence="9 17" id="KW-0675">Receptor</keyword>
<feature type="signal peptide" evidence="14">
    <location>
        <begin position="1"/>
        <end position="25"/>
    </location>
</feature>
<evidence type="ECO:0000256" key="4">
    <source>
        <dbReference type="ARBA" id="ARBA00022452"/>
    </source>
</evidence>
<keyword evidence="5 11" id="KW-0812">Transmembrane</keyword>
<dbReference type="Gene3D" id="2.40.170.20">
    <property type="entry name" value="TonB-dependent receptor, beta-barrel domain"/>
    <property type="match status" value="1"/>
</dbReference>
<comment type="similarity">
    <text evidence="2">Belongs to the TonB-dependent receptor family. Hemoglobin/haptoglobin binding protein subfamily.</text>
</comment>
<dbReference type="GO" id="GO:0015344">
    <property type="term" value="F:siderophore uptake transmembrane transporter activity"/>
    <property type="evidence" value="ECO:0007669"/>
    <property type="project" value="TreeGrafter"/>
</dbReference>
<gene>
    <name evidence="17" type="ORF">GNQ48_14790</name>
</gene>
<dbReference type="EMBL" id="WOAD01000011">
    <property type="protein sequence ID" value="MUI36277.1"/>
    <property type="molecule type" value="Genomic_DNA"/>
</dbReference>
<dbReference type="Pfam" id="PF00593">
    <property type="entry name" value="TonB_dep_Rec_b-barrel"/>
    <property type="match status" value="1"/>
</dbReference>
<dbReference type="PANTHER" id="PTHR30069">
    <property type="entry name" value="TONB-DEPENDENT OUTER MEMBRANE RECEPTOR"/>
    <property type="match status" value="1"/>
</dbReference>
<name>A0A140SMF5_PSEAI</name>
<feature type="region of interest" description="Disordered" evidence="13">
    <location>
        <begin position="207"/>
        <end position="231"/>
    </location>
</feature>
<evidence type="ECO:0000256" key="12">
    <source>
        <dbReference type="RuleBase" id="RU003357"/>
    </source>
</evidence>
<feature type="compositionally biased region" description="Basic and acidic residues" evidence="13">
    <location>
        <begin position="209"/>
        <end position="230"/>
    </location>
</feature>
<evidence type="ECO:0000259" key="15">
    <source>
        <dbReference type="Pfam" id="PF00593"/>
    </source>
</evidence>
<evidence type="ECO:0000256" key="6">
    <source>
        <dbReference type="ARBA" id="ARBA00022729"/>
    </source>
</evidence>
<accession>A0A140SMF5</accession>
<dbReference type="SUPFAM" id="SSF56935">
    <property type="entry name" value="Porins"/>
    <property type="match status" value="1"/>
</dbReference>
<evidence type="ECO:0000256" key="10">
    <source>
        <dbReference type="ARBA" id="ARBA00023237"/>
    </source>
</evidence>
<sequence length="667" mass="75102">MQNLLSNRLVPSLALSLLGAATAQAETPIALPDMEVSTWGNSLSPPDSVAREDFQRFDRRDVGEALNTLPGVYLQGGGNRNERQVSVRGFDSRQVPLFIDGVPVYVPYDGNIDLGRFLTSDLAGIEVSKGYASLLQGPNMLGGAINLATRRPTRPFEAGFGLSQGWARDAGRVGRAADFSLGGKGRQGFFQASGAWLDRDARALPGGLRDSDDLGSHGERANSASRDARGTLKLGLTPNASDEYVLTYFKQDGDKQSPPYAGSDPSFQSRYWRWPDWNKEGLYFNSSTQLGERTRLRTRLYRDTFQNTLEQYNSRADLEARKGSRSQYDDWSDGAGVELSQGLREDDSLAFALHWKQDVHRERQDRGPWGRFEDRTWSLSSEYQWALDAATRMIFGVSYDWRESLEAREYKTDRQGRTSEKEYPDNDAEAFNWQWSLVHPLDEASEVQLNLADRSRFATLKDRYTTFRPAVGQTVLVNPDLDPERARLVELRYRRAFGQDTTLDLALFHNRVRDAIQATDLGPNLAQNRNVGEIVYQGLDLGLRGRPAQRLELGANYSWIDSDWRSSEAGVVTGLPRHKLFAWADWQALEPLHLVLSGEARSRTYSDTGGSRRAAGFALLNLHGEYQASRELALSLALNNLADRRYAYNEGFIEEGRTLWLGMKYRY</sequence>
<dbReference type="PROSITE" id="PS52016">
    <property type="entry name" value="TONB_DEPENDENT_REC_3"/>
    <property type="match status" value="1"/>
</dbReference>
<dbReference type="RefSeq" id="WP_003129557.1">
    <property type="nucleotide sequence ID" value="NZ_AP014651.1"/>
</dbReference>
<protein>
    <submittedName>
        <fullName evidence="17">TonB-dependent receptor plug domain-containing protein</fullName>
    </submittedName>
</protein>
<feature type="domain" description="TonB-dependent receptor-like beta-barrel" evidence="15">
    <location>
        <begin position="212"/>
        <end position="641"/>
    </location>
</feature>
<evidence type="ECO:0000256" key="8">
    <source>
        <dbReference type="ARBA" id="ARBA00023136"/>
    </source>
</evidence>
<dbReference type="Gene3D" id="2.170.130.10">
    <property type="entry name" value="TonB-dependent receptor, plug domain"/>
    <property type="match status" value="1"/>
</dbReference>
<feature type="chain" id="PRO_5011873983" evidence="14">
    <location>
        <begin position="26"/>
        <end position="667"/>
    </location>
</feature>
<dbReference type="PANTHER" id="PTHR30069:SF29">
    <property type="entry name" value="HEMOGLOBIN AND HEMOGLOBIN-HAPTOGLOBIN-BINDING PROTEIN 1-RELATED"/>
    <property type="match status" value="1"/>
</dbReference>
<keyword evidence="10 11" id="KW-0998">Cell outer membrane</keyword>
<evidence type="ECO:0000256" key="2">
    <source>
        <dbReference type="ARBA" id="ARBA00008143"/>
    </source>
</evidence>
<evidence type="ECO:0000256" key="7">
    <source>
        <dbReference type="ARBA" id="ARBA00023077"/>
    </source>
</evidence>
<feature type="domain" description="TonB-dependent receptor plug" evidence="16">
    <location>
        <begin position="47"/>
        <end position="144"/>
    </location>
</feature>
<evidence type="ECO:0000256" key="3">
    <source>
        <dbReference type="ARBA" id="ARBA00022448"/>
    </source>
</evidence>
<keyword evidence="7 12" id="KW-0798">TonB box</keyword>
<dbReference type="InterPro" id="IPR036942">
    <property type="entry name" value="Beta-barrel_TonB_sf"/>
</dbReference>
<dbReference type="Pfam" id="PF07715">
    <property type="entry name" value="Plug"/>
    <property type="match status" value="1"/>
</dbReference>
<evidence type="ECO:0000256" key="1">
    <source>
        <dbReference type="ARBA" id="ARBA00004571"/>
    </source>
</evidence>
<dbReference type="AlphaFoldDB" id="A0A140SMF5"/>